<evidence type="ECO:0000313" key="12">
    <source>
        <dbReference type="EMBL" id="UTO56890.1"/>
    </source>
</evidence>
<dbReference type="PROSITE" id="PS51706">
    <property type="entry name" value="G_ENGB"/>
    <property type="match status" value="1"/>
</dbReference>
<keyword evidence="14" id="KW-1185">Reference proteome</keyword>
<keyword evidence="4 9" id="KW-0547">Nucleotide-binding</keyword>
<dbReference type="EMBL" id="CP089285">
    <property type="protein sequence ID" value="UTO56890.1"/>
    <property type="molecule type" value="Genomic_DNA"/>
</dbReference>
<dbReference type="NCBIfam" id="TIGR03598">
    <property type="entry name" value="GTPase_YsxC"/>
    <property type="match status" value="1"/>
</dbReference>
<dbReference type="GO" id="GO:0005525">
    <property type="term" value="F:GTP binding"/>
    <property type="evidence" value="ECO:0007669"/>
    <property type="project" value="UniProtKB-UniRule"/>
</dbReference>
<accession>A0A9Q9BTT3</accession>
<reference evidence="11" key="1">
    <citation type="journal article" date="2022" name="Microorganisms">
        <title>Assembly and Comparison of Ca. Neoehrlichia mikurensis Genomes.</title>
        <authorList>
            <person name="Azagi T."/>
            <person name="Dirks R.P."/>
            <person name="Yebra-Pimentel E.S."/>
            <person name="Schaap P.J."/>
            <person name="Koehorst J.J."/>
            <person name="Esser H.J."/>
            <person name="Sprong H."/>
        </authorList>
    </citation>
    <scope>NUCLEOTIDE SEQUENCE</scope>
    <source>
        <strain evidence="12">18-2804</strain>
        <strain evidence="11">18-2837</strain>
    </source>
</reference>
<sequence length="192" mass="21798">MLDCKFVIGAINKSSFPNSLVPETAIVGRSNVGKSSLINAITKNKKNAKVSSLPGCTKQINFYLINQGSMMLVDLPGYGYSKAGKNLIINYINLMEYYLLHRENLQKLILLIDSRIGLKEIDLDFINWLEIHQIFYYVVLTKIDKVSCEKLSDILCIVKKKLLGLDFLLDPIMTVSSKDRKGIKELVYYIIK</sequence>
<dbReference type="InterPro" id="IPR006073">
    <property type="entry name" value="GTP-bd"/>
</dbReference>
<comment type="function">
    <text evidence="9">Necessary for normal cell division and for the maintenance of normal septation.</text>
</comment>
<dbReference type="PANTHER" id="PTHR11649">
    <property type="entry name" value="MSS1/TRME-RELATED GTP-BINDING PROTEIN"/>
    <property type="match status" value="1"/>
</dbReference>
<dbReference type="Proteomes" id="UP001059822">
    <property type="component" value="Chromosome"/>
</dbReference>
<dbReference type="PANTHER" id="PTHR11649:SF13">
    <property type="entry name" value="ENGB-TYPE G DOMAIN-CONTAINING PROTEIN"/>
    <property type="match status" value="1"/>
</dbReference>
<evidence type="ECO:0000256" key="3">
    <source>
        <dbReference type="ARBA" id="ARBA00022723"/>
    </source>
</evidence>
<keyword evidence="8 9" id="KW-0131">Cell cycle</keyword>
<dbReference type="RefSeq" id="WP_218194529.1">
    <property type="nucleotide sequence ID" value="NZ_CP054597.1"/>
</dbReference>
<dbReference type="Proteomes" id="UP001059985">
    <property type="component" value="Chromosome"/>
</dbReference>
<evidence type="ECO:0000313" key="14">
    <source>
        <dbReference type="Proteomes" id="UP001059985"/>
    </source>
</evidence>
<evidence type="ECO:0000256" key="5">
    <source>
        <dbReference type="ARBA" id="ARBA00022842"/>
    </source>
</evidence>
<evidence type="ECO:0000256" key="2">
    <source>
        <dbReference type="ARBA" id="ARBA00022618"/>
    </source>
</evidence>
<comment type="similarity">
    <text evidence="9">Belongs to the TRAFAC class TrmE-Era-EngA-EngB-Septin-like GTPase superfamily. EngB GTPase family.</text>
</comment>
<evidence type="ECO:0000256" key="7">
    <source>
        <dbReference type="ARBA" id="ARBA00023210"/>
    </source>
</evidence>
<keyword evidence="3" id="KW-0479">Metal-binding</keyword>
<evidence type="ECO:0000256" key="9">
    <source>
        <dbReference type="HAMAP-Rule" id="MF_00321"/>
    </source>
</evidence>
<gene>
    <name evidence="11" type="primary">yihA</name>
    <name evidence="9" type="synonym">engB</name>
    <name evidence="12" type="ORF">LUA81_04780</name>
    <name evidence="11" type="ORF">LUA82_04835</name>
</gene>
<organism evidence="11 13">
    <name type="scientific">Neoehrlichia mikurensis</name>
    <dbReference type="NCBI Taxonomy" id="89586"/>
    <lineage>
        <taxon>Bacteria</taxon>
        <taxon>Pseudomonadati</taxon>
        <taxon>Pseudomonadota</taxon>
        <taxon>Alphaproteobacteria</taxon>
        <taxon>Rickettsiales</taxon>
        <taxon>Anaplasmataceae</taxon>
        <taxon>Candidatus Neoehrlichia</taxon>
    </lineage>
</organism>
<dbReference type="GO" id="GO:0000917">
    <property type="term" value="P:division septum assembly"/>
    <property type="evidence" value="ECO:0007669"/>
    <property type="project" value="UniProtKB-KW"/>
</dbReference>
<dbReference type="Pfam" id="PF01926">
    <property type="entry name" value="MMR_HSR1"/>
    <property type="match status" value="1"/>
</dbReference>
<dbReference type="AlphaFoldDB" id="A0A9Q9BTT3"/>
<dbReference type="GO" id="GO:0046872">
    <property type="term" value="F:metal ion binding"/>
    <property type="evidence" value="ECO:0007669"/>
    <property type="project" value="UniProtKB-KW"/>
</dbReference>
<evidence type="ECO:0000256" key="8">
    <source>
        <dbReference type="ARBA" id="ARBA00023306"/>
    </source>
</evidence>
<proteinExistence type="inferred from homology"/>
<evidence type="ECO:0000259" key="10">
    <source>
        <dbReference type="PROSITE" id="PS51706"/>
    </source>
</evidence>
<name>A0A9Q9BTT3_9RICK</name>
<evidence type="ECO:0000313" key="11">
    <source>
        <dbReference type="EMBL" id="UTO55975.1"/>
    </source>
</evidence>
<protein>
    <recommendedName>
        <fullName evidence="9">Probable GTP-binding protein EngB</fullName>
    </recommendedName>
</protein>
<comment type="cofactor">
    <cofactor evidence="1">
        <name>Mg(2+)</name>
        <dbReference type="ChEBI" id="CHEBI:18420"/>
    </cofactor>
</comment>
<keyword evidence="2 9" id="KW-0132">Cell division</keyword>
<dbReference type="EMBL" id="CP089286">
    <property type="protein sequence ID" value="UTO55975.1"/>
    <property type="molecule type" value="Genomic_DNA"/>
</dbReference>
<evidence type="ECO:0000256" key="4">
    <source>
        <dbReference type="ARBA" id="ARBA00022741"/>
    </source>
</evidence>
<evidence type="ECO:0000256" key="1">
    <source>
        <dbReference type="ARBA" id="ARBA00001946"/>
    </source>
</evidence>
<keyword evidence="5" id="KW-0460">Magnesium</keyword>
<feature type="domain" description="EngB-type G" evidence="10">
    <location>
        <begin position="20"/>
        <end position="192"/>
    </location>
</feature>
<dbReference type="InterPro" id="IPR030393">
    <property type="entry name" value="G_ENGB_dom"/>
</dbReference>
<dbReference type="InterPro" id="IPR019987">
    <property type="entry name" value="GTP-bd_ribosome_bio_YsxC"/>
</dbReference>
<evidence type="ECO:0000313" key="13">
    <source>
        <dbReference type="Proteomes" id="UP001059822"/>
    </source>
</evidence>
<dbReference type="HAMAP" id="MF_00321">
    <property type="entry name" value="GTPase_EngB"/>
    <property type="match status" value="1"/>
</dbReference>
<keyword evidence="6 9" id="KW-0342">GTP-binding</keyword>
<evidence type="ECO:0000256" key="6">
    <source>
        <dbReference type="ARBA" id="ARBA00023134"/>
    </source>
</evidence>
<dbReference type="CDD" id="cd01876">
    <property type="entry name" value="YihA_EngB"/>
    <property type="match status" value="1"/>
</dbReference>
<keyword evidence="7 9" id="KW-0717">Septation</keyword>